<reference evidence="3 4" key="1">
    <citation type="submission" date="2020-08" db="EMBL/GenBank/DDBJ databases">
        <title>Genomic Encyclopedia of Type Strains, Phase IV (KMG-IV): sequencing the most valuable type-strain genomes for metagenomic binning, comparative biology and taxonomic classification.</title>
        <authorList>
            <person name="Goeker M."/>
        </authorList>
    </citation>
    <scope>NUCLEOTIDE SEQUENCE [LARGE SCALE GENOMIC DNA]</scope>
    <source>
        <strain evidence="3 4">DSM 45385</strain>
    </source>
</reference>
<organism evidence="3 4">
    <name type="scientific">Nonomuraea endophytica</name>
    <dbReference type="NCBI Taxonomy" id="714136"/>
    <lineage>
        <taxon>Bacteria</taxon>
        <taxon>Bacillati</taxon>
        <taxon>Actinomycetota</taxon>
        <taxon>Actinomycetes</taxon>
        <taxon>Streptosporangiales</taxon>
        <taxon>Streptosporangiaceae</taxon>
        <taxon>Nonomuraea</taxon>
    </lineage>
</organism>
<dbReference type="PANTHER" id="PTHR34406">
    <property type="entry name" value="PROTEIN YCEI"/>
    <property type="match status" value="1"/>
</dbReference>
<name>A0A7W8A8Q1_9ACTN</name>
<comment type="caution">
    <text evidence="3">The sequence shown here is derived from an EMBL/GenBank/DDBJ whole genome shotgun (WGS) entry which is preliminary data.</text>
</comment>
<dbReference type="PANTHER" id="PTHR34406:SF1">
    <property type="entry name" value="PROTEIN YCEI"/>
    <property type="match status" value="1"/>
</dbReference>
<evidence type="ECO:0000256" key="1">
    <source>
        <dbReference type="ARBA" id="ARBA00008812"/>
    </source>
</evidence>
<dbReference type="Pfam" id="PF04264">
    <property type="entry name" value="YceI"/>
    <property type="match status" value="1"/>
</dbReference>
<dbReference type="AlphaFoldDB" id="A0A7W8A8Q1"/>
<protein>
    <submittedName>
        <fullName evidence="3">Polyisoprenoid-binding protein YceI</fullName>
    </submittedName>
</protein>
<sequence>MTKLSDLTGAYTLDPARTRIGFTARHTMASRVHGHFTSYDAHAYLDPETPANSTIDLTIHTHSLTTHNPQRDRQLLTHFLGLADHSAITLTSTGLRQRTPTTYTLTADLTIRGTIRPITLDVHYRPTTDGPHLKAALTVNRHDWHVNWNTATTLMVSPTVILELDAIATRRP</sequence>
<dbReference type="SMART" id="SM00867">
    <property type="entry name" value="YceI"/>
    <property type="match status" value="1"/>
</dbReference>
<gene>
    <name evidence="3" type="ORF">HNR40_007147</name>
</gene>
<dbReference type="Proteomes" id="UP000568380">
    <property type="component" value="Unassembled WGS sequence"/>
</dbReference>
<proteinExistence type="inferred from homology"/>
<keyword evidence="4" id="KW-1185">Reference proteome</keyword>
<feature type="domain" description="Lipid/polyisoprenoid-binding YceI-like" evidence="2">
    <location>
        <begin position="10"/>
        <end position="169"/>
    </location>
</feature>
<evidence type="ECO:0000313" key="4">
    <source>
        <dbReference type="Proteomes" id="UP000568380"/>
    </source>
</evidence>
<accession>A0A7W8A8Q1</accession>
<evidence type="ECO:0000313" key="3">
    <source>
        <dbReference type="EMBL" id="MBB5081652.1"/>
    </source>
</evidence>
<dbReference type="RefSeq" id="WP_184969195.1">
    <property type="nucleotide sequence ID" value="NZ_JACHIN010000011.1"/>
</dbReference>
<evidence type="ECO:0000259" key="2">
    <source>
        <dbReference type="SMART" id="SM00867"/>
    </source>
</evidence>
<dbReference type="EMBL" id="JACHIN010000011">
    <property type="protein sequence ID" value="MBB5081652.1"/>
    <property type="molecule type" value="Genomic_DNA"/>
</dbReference>
<dbReference type="Gene3D" id="2.40.128.110">
    <property type="entry name" value="Lipid/polyisoprenoid-binding, YceI-like"/>
    <property type="match status" value="1"/>
</dbReference>
<dbReference type="SUPFAM" id="SSF101874">
    <property type="entry name" value="YceI-like"/>
    <property type="match status" value="1"/>
</dbReference>
<comment type="similarity">
    <text evidence="1">Belongs to the UPF0312 family.</text>
</comment>
<dbReference type="InterPro" id="IPR036761">
    <property type="entry name" value="TTHA0802/YceI-like_sf"/>
</dbReference>
<dbReference type="InterPro" id="IPR007372">
    <property type="entry name" value="Lipid/polyisoprenoid-bd_YceI"/>
</dbReference>